<dbReference type="Gene3D" id="1.10.10.10">
    <property type="entry name" value="Winged helix-like DNA-binding domain superfamily/Winged helix DNA-binding domain"/>
    <property type="match status" value="1"/>
</dbReference>
<dbReference type="Proteomes" id="UP001158416">
    <property type="component" value="Unassembled WGS sequence"/>
</dbReference>
<dbReference type="InterPro" id="IPR016032">
    <property type="entry name" value="Sig_transdc_resp-reg_C-effctor"/>
</dbReference>
<comment type="caution">
    <text evidence="3">The sequence shown here is derived from an EMBL/GenBank/DDBJ whole genome shotgun (WGS) entry which is preliminary data.</text>
</comment>
<evidence type="ECO:0000256" key="1">
    <source>
        <dbReference type="ARBA" id="ARBA00023125"/>
    </source>
</evidence>
<dbReference type="GO" id="GO:0003677">
    <property type="term" value="F:DNA binding"/>
    <property type="evidence" value="ECO:0007669"/>
    <property type="project" value="UniProtKB-KW"/>
</dbReference>
<evidence type="ECO:0000313" key="4">
    <source>
        <dbReference type="Proteomes" id="UP001158416"/>
    </source>
</evidence>
<proteinExistence type="predicted"/>
<dbReference type="InterPro" id="IPR036388">
    <property type="entry name" value="WH-like_DNA-bd_sf"/>
</dbReference>
<accession>A0AA42PSB1</accession>
<dbReference type="SUPFAM" id="SSF46894">
    <property type="entry name" value="C-terminal effector domain of the bipartite response regulators"/>
    <property type="match status" value="1"/>
</dbReference>
<sequence length="203" mass="23212">MVILFIGADNFWAEGVRHILEETYSESVKLVSFQNACDSVNQNALFYRRYDFVFIDMMSYVPALYGNLYNILKNAKEKIVFIQPSNSTGVNIHSSLVSKSITLSRYMAIESLKVKLMSPCVCKENDLIPHNHYQSSFKRSKAIMNAFELEVIRSISAGASVKDVAIRMNKSDKTIYQLLSRIKMRMGIKSKHEFLYFLSSFGS</sequence>
<dbReference type="AlphaFoldDB" id="A0AA42PSB1"/>
<protein>
    <submittedName>
        <fullName evidence="3">LuxR C-terminal-related transcriptional regulator</fullName>
    </submittedName>
</protein>
<keyword evidence="1" id="KW-0238">DNA-binding</keyword>
<dbReference type="InterPro" id="IPR000792">
    <property type="entry name" value="Tscrpt_reg_LuxR_C"/>
</dbReference>
<dbReference type="SMART" id="SM00421">
    <property type="entry name" value="HTH_LUXR"/>
    <property type="match status" value="1"/>
</dbReference>
<gene>
    <name evidence="3" type="ORF">N5C39_12000</name>
</gene>
<dbReference type="EMBL" id="JAOCAP010000005">
    <property type="protein sequence ID" value="MDH1319090.1"/>
    <property type="molecule type" value="Genomic_DNA"/>
</dbReference>
<dbReference type="Pfam" id="PF00196">
    <property type="entry name" value="GerE"/>
    <property type="match status" value="1"/>
</dbReference>
<organism evidence="3 4">
    <name type="scientific">Enterobacter bugandensis</name>
    <dbReference type="NCBI Taxonomy" id="881260"/>
    <lineage>
        <taxon>Bacteria</taxon>
        <taxon>Pseudomonadati</taxon>
        <taxon>Pseudomonadota</taxon>
        <taxon>Gammaproteobacteria</taxon>
        <taxon>Enterobacterales</taxon>
        <taxon>Enterobacteriaceae</taxon>
        <taxon>Enterobacter</taxon>
    </lineage>
</organism>
<name>A0AA42PSB1_9ENTR</name>
<reference evidence="3" key="1">
    <citation type="submission" date="2022-09" db="EMBL/GenBank/DDBJ databases">
        <title>Intensive care unit water sources are persistently colonized with multi-drug resistant bacteria and are the site of extensive horizontal gene transfer of antibiotic resistance genes.</title>
        <authorList>
            <person name="Diorio-Toth L."/>
        </authorList>
    </citation>
    <scope>NUCLEOTIDE SEQUENCE</scope>
    <source>
        <strain evidence="3">GD03936</strain>
    </source>
</reference>
<dbReference type="RefSeq" id="WP_280028921.1">
    <property type="nucleotide sequence ID" value="NZ_JAOCAP010000005.1"/>
</dbReference>
<dbReference type="GO" id="GO:0006355">
    <property type="term" value="P:regulation of DNA-templated transcription"/>
    <property type="evidence" value="ECO:0007669"/>
    <property type="project" value="InterPro"/>
</dbReference>
<evidence type="ECO:0000259" key="2">
    <source>
        <dbReference type="SMART" id="SM00421"/>
    </source>
</evidence>
<evidence type="ECO:0000313" key="3">
    <source>
        <dbReference type="EMBL" id="MDH1319090.1"/>
    </source>
</evidence>
<feature type="domain" description="HTH luxR-type" evidence="2">
    <location>
        <begin position="148"/>
        <end position="198"/>
    </location>
</feature>